<feature type="transmembrane region" description="Helical" evidence="6">
    <location>
        <begin position="95"/>
        <end position="117"/>
    </location>
</feature>
<evidence type="ECO:0000256" key="6">
    <source>
        <dbReference type="SAM" id="Phobius"/>
    </source>
</evidence>
<accession>A0A178LSF8</accession>
<dbReference type="PANTHER" id="PTHR30250">
    <property type="entry name" value="PST FAMILY PREDICTED COLANIC ACID TRANSPORTER"/>
    <property type="match status" value="1"/>
</dbReference>
<protein>
    <submittedName>
        <fullName evidence="7">AMP-dependent synthetase</fullName>
    </submittedName>
</protein>
<evidence type="ECO:0000256" key="1">
    <source>
        <dbReference type="ARBA" id="ARBA00004651"/>
    </source>
</evidence>
<dbReference type="GO" id="GO:0005886">
    <property type="term" value="C:plasma membrane"/>
    <property type="evidence" value="ECO:0007669"/>
    <property type="project" value="UniProtKB-SubCell"/>
</dbReference>
<feature type="transmembrane region" description="Helical" evidence="6">
    <location>
        <begin position="350"/>
        <end position="370"/>
    </location>
</feature>
<dbReference type="InterPro" id="IPR050833">
    <property type="entry name" value="Poly_Biosynth_Transport"/>
</dbReference>
<keyword evidence="2" id="KW-1003">Cell membrane</keyword>
<feature type="transmembrane region" description="Helical" evidence="6">
    <location>
        <begin position="193"/>
        <end position="216"/>
    </location>
</feature>
<comment type="caution">
    <text evidence="7">The sequence shown here is derived from an EMBL/GenBank/DDBJ whole genome shotgun (WGS) entry which is preliminary data.</text>
</comment>
<evidence type="ECO:0000313" key="7">
    <source>
        <dbReference type="EMBL" id="OAN36928.1"/>
    </source>
</evidence>
<feature type="transmembrane region" description="Helical" evidence="6">
    <location>
        <begin position="317"/>
        <end position="338"/>
    </location>
</feature>
<dbReference type="PANTHER" id="PTHR30250:SF11">
    <property type="entry name" value="O-ANTIGEN TRANSPORTER-RELATED"/>
    <property type="match status" value="1"/>
</dbReference>
<name>A0A178LSF8_MYCIR</name>
<evidence type="ECO:0000256" key="3">
    <source>
        <dbReference type="ARBA" id="ARBA00022692"/>
    </source>
</evidence>
<keyword evidence="4 6" id="KW-1133">Transmembrane helix</keyword>
<feature type="transmembrane region" description="Helical" evidence="6">
    <location>
        <begin position="237"/>
        <end position="264"/>
    </location>
</feature>
<feature type="transmembrane region" description="Helical" evidence="6">
    <location>
        <begin position="165"/>
        <end position="187"/>
    </location>
</feature>
<feature type="transmembrane region" description="Helical" evidence="6">
    <location>
        <begin position="24"/>
        <end position="44"/>
    </location>
</feature>
<comment type="subcellular location">
    <subcellularLocation>
        <location evidence="1">Cell membrane</location>
        <topology evidence="1">Multi-pass membrane protein</topology>
    </subcellularLocation>
</comment>
<dbReference type="EMBL" id="LWCS01000032">
    <property type="protein sequence ID" value="OAN36928.1"/>
    <property type="molecule type" value="Genomic_DNA"/>
</dbReference>
<keyword evidence="5 6" id="KW-0472">Membrane</keyword>
<dbReference type="AlphaFoldDB" id="A0A178LSF8"/>
<evidence type="ECO:0000256" key="4">
    <source>
        <dbReference type="ARBA" id="ARBA00022989"/>
    </source>
</evidence>
<evidence type="ECO:0000256" key="5">
    <source>
        <dbReference type="ARBA" id="ARBA00023136"/>
    </source>
</evidence>
<evidence type="ECO:0000256" key="2">
    <source>
        <dbReference type="ARBA" id="ARBA00022475"/>
    </source>
</evidence>
<dbReference type="Proteomes" id="UP000078396">
    <property type="component" value="Unassembled WGS sequence"/>
</dbReference>
<evidence type="ECO:0000313" key="8">
    <source>
        <dbReference type="Proteomes" id="UP000078396"/>
    </source>
</evidence>
<proteinExistence type="predicted"/>
<reference evidence="7 8" key="1">
    <citation type="submission" date="2016-04" db="EMBL/GenBank/DDBJ databases">
        <title>Draft Genome Sequences of Staphylococcus capitis Strain H36, S. capitis Strain H65, S. cohnii Strain H62, S. hominis Strain H69, Mycobacterium iranicum Strain H39, Plantibacter sp. Strain H53, Pseudomonas oryzihabitans Strain H72, and Microbacterium sp. Strain H83, isolated from residential settings.</title>
        <authorList>
            <person name="Lymperopoulou D."/>
            <person name="Adams R.I."/>
            <person name="Lindow S."/>
            <person name="Coil D.A."/>
            <person name="Jospin G."/>
            <person name="Eisen J.A."/>
        </authorList>
    </citation>
    <scope>NUCLEOTIDE SEQUENCE [LARGE SCALE GENOMIC DNA]</scope>
    <source>
        <strain evidence="7 8">H39</strain>
    </source>
</reference>
<organism evidence="7 8">
    <name type="scientific">Mycolicibacterium iranicum</name>
    <name type="common">Mycobacterium iranicum</name>
    <dbReference type="NCBI Taxonomy" id="912594"/>
    <lineage>
        <taxon>Bacteria</taxon>
        <taxon>Bacillati</taxon>
        <taxon>Actinomycetota</taxon>
        <taxon>Actinomycetes</taxon>
        <taxon>Mycobacteriales</taxon>
        <taxon>Mycobacteriaceae</taxon>
        <taxon>Mycolicibacterium</taxon>
    </lineage>
</organism>
<keyword evidence="3 6" id="KW-0812">Transmembrane</keyword>
<sequence>MAGRVRPKTSTGTIEHGAESNLRVNTFSLILSNALTCVLGLVFWGAAAKAFPADDVGVAAALINSALMLATLSILSIDRFYERFLPVAGDRAGALVWRGCLTAAGVAMLGGMCVIVLGPRDALFTSDAVIILYPLFVIVVAVFILQDKLLAGLGVARWAAAKNAALAVVKLVALLVVASAAGAGMLVDKAAASTAIVVAWGVTAALIAVVVFVAIGRRCRSHPRFKVTPTLPPWKEVRSYFGSSFGISALLCTGALLVPLIVVAEVGAASNAYFQITWQFVGALYLTIQLVVSPFVAEAAAHPDKVPQLSWRMVRMLIAVALAGSIGLVLVGPAMLSVLGAEYRTGGQELLYLAAMFIPLSVVGAAHEAFARVQRRLRLQLAMTLSWMLLVVGGSLLATPHLGVSGVGWAYLAAELVSATVLIGPVVLWLTRGMKHVQDGGPGGTDG</sequence>
<feature type="transmembrane region" description="Helical" evidence="6">
    <location>
        <begin position="56"/>
        <end position="75"/>
    </location>
</feature>
<feature type="transmembrane region" description="Helical" evidence="6">
    <location>
        <begin position="276"/>
        <end position="297"/>
    </location>
</feature>
<feature type="transmembrane region" description="Helical" evidence="6">
    <location>
        <begin position="382"/>
        <end position="403"/>
    </location>
</feature>
<feature type="transmembrane region" description="Helical" evidence="6">
    <location>
        <begin position="123"/>
        <end position="145"/>
    </location>
</feature>
<gene>
    <name evidence="7" type="ORF">A4X20_06320</name>
</gene>
<feature type="transmembrane region" description="Helical" evidence="6">
    <location>
        <begin position="409"/>
        <end position="430"/>
    </location>
</feature>